<keyword evidence="3" id="KW-0028">Amino-acid biosynthesis</keyword>
<dbReference type="FunFam" id="3.30.360.10:FF:000004">
    <property type="entry name" value="4-hydroxy-tetrahydrodipicolinate reductase"/>
    <property type="match status" value="1"/>
</dbReference>
<dbReference type="SUPFAM" id="SSF51735">
    <property type="entry name" value="NAD(P)-binding Rossmann-fold domains"/>
    <property type="match status" value="1"/>
</dbReference>
<dbReference type="CDD" id="cd02274">
    <property type="entry name" value="DHDPR_N"/>
    <property type="match status" value="1"/>
</dbReference>
<keyword evidence="8" id="KW-0457">Lysine biosynthesis</keyword>
<evidence type="ECO:0000313" key="17">
    <source>
        <dbReference type="Proteomes" id="UP000322899"/>
    </source>
</evidence>
<evidence type="ECO:0000259" key="15">
    <source>
        <dbReference type="Pfam" id="PF05173"/>
    </source>
</evidence>
<comment type="caution">
    <text evidence="16">The sequence shown here is derived from an EMBL/GenBank/DDBJ whole genome shotgun (WGS) entry which is preliminary data.</text>
</comment>
<dbReference type="PROSITE" id="PS01298">
    <property type="entry name" value="DAPB"/>
    <property type="match status" value="1"/>
</dbReference>
<dbReference type="InterPro" id="IPR000846">
    <property type="entry name" value="DapB_N"/>
</dbReference>
<dbReference type="Pfam" id="PF05173">
    <property type="entry name" value="DapB_C"/>
    <property type="match status" value="1"/>
</dbReference>
<dbReference type="NCBIfam" id="TIGR00036">
    <property type="entry name" value="dapB"/>
    <property type="match status" value="1"/>
</dbReference>
<protein>
    <recommendedName>
        <fullName evidence="10">4-hydroxy-tetrahydrodipicolinate reductase</fullName>
        <ecNumber evidence="10">1.17.1.8</ecNumber>
    </recommendedName>
</protein>
<feature type="domain" description="Dihydrodipicolinate reductase N-terminal" evidence="14">
    <location>
        <begin position="22"/>
        <end position="143"/>
    </location>
</feature>
<evidence type="ECO:0000256" key="8">
    <source>
        <dbReference type="ARBA" id="ARBA00023154"/>
    </source>
</evidence>
<gene>
    <name evidence="16" type="ORF">FNF27_07303</name>
</gene>
<keyword evidence="6" id="KW-0560">Oxidoreductase</keyword>
<keyword evidence="5" id="KW-0220">Diaminopimelate biosynthesis</keyword>
<dbReference type="Pfam" id="PF01113">
    <property type="entry name" value="DapB_N"/>
    <property type="match status" value="1"/>
</dbReference>
<dbReference type="GO" id="GO:0019877">
    <property type="term" value="P:diaminopimelate biosynthetic process"/>
    <property type="evidence" value="ECO:0007669"/>
    <property type="project" value="UniProtKB-KW"/>
</dbReference>
<dbReference type="SUPFAM" id="SSF55347">
    <property type="entry name" value="Glyceraldehyde-3-phosphate dehydrogenase-like, C-terminal domain"/>
    <property type="match status" value="1"/>
</dbReference>
<keyword evidence="2" id="KW-0963">Cytoplasm</keyword>
<dbReference type="PANTHER" id="PTHR20836:SF0">
    <property type="entry name" value="4-HYDROXY-TETRAHYDRODIPICOLINATE REDUCTASE 1, CHLOROPLASTIC-RELATED"/>
    <property type="match status" value="1"/>
</dbReference>
<dbReference type="EC" id="1.17.1.8" evidence="10"/>
<evidence type="ECO:0000259" key="14">
    <source>
        <dbReference type="Pfam" id="PF01113"/>
    </source>
</evidence>
<feature type="region of interest" description="Disordered" evidence="13">
    <location>
        <begin position="1"/>
        <end position="20"/>
    </location>
</feature>
<dbReference type="Gene3D" id="3.40.50.720">
    <property type="entry name" value="NAD(P)-binding Rossmann-like Domain"/>
    <property type="match status" value="1"/>
</dbReference>
<dbReference type="InterPro" id="IPR023940">
    <property type="entry name" value="DHDPR_bac"/>
</dbReference>
<evidence type="ECO:0000256" key="5">
    <source>
        <dbReference type="ARBA" id="ARBA00022915"/>
    </source>
</evidence>
<evidence type="ECO:0000256" key="6">
    <source>
        <dbReference type="ARBA" id="ARBA00023002"/>
    </source>
</evidence>
<comment type="catalytic activity">
    <reaction evidence="12">
        <text>(S)-2,3,4,5-tetrahydrodipicolinate + NAD(+) + H2O = (2S,4S)-4-hydroxy-2,3,4,5-tetrahydrodipicolinate + NADH + H(+)</text>
        <dbReference type="Rhea" id="RHEA:35323"/>
        <dbReference type="ChEBI" id="CHEBI:15377"/>
        <dbReference type="ChEBI" id="CHEBI:15378"/>
        <dbReference type="ChEBI" id="CHEBI:16845"/>
        <dbReference type="ChEBI" id="CHEBI:57540"/>
        <dbReference type="ChEBI" id="CHEBI:57945"/>
        <dbReference type="ChEBI" id="CHEBI:67139"/>
        <dbReference type="EC" id="1.17.1.8"/>
    </reaction>
</comment>
<evidence type="ECO:0000256" key="12">
    <source>
        <dbReference type="ARBA" id="ARBA00049396"/>
    </source>
</evidence>
<evidence type="ECO:0000256" key="1">
    <source>
        <dbReference type="ARBA" id="ARBA00006642"/>
    </source>
</evidence>
<evidence type="ECO:0000256" key="11">
    <source>
        <dbReference type="ARBA" id="ARBA00049080"/>
    </source>
</evidence>
<evidence type="ECO:0000256" key="3">
    <source>
        <dbReference type="ARBA" id="ARBA00022605"/>
    </source>
</evidence>
<evidence type="ECO:0000256" key="7">
    <source>
        <dbReference type="ARBA" id="ARBA00023027"/>
    </source>
</evidence>
<organism evidence="16 17">
    <name type="scientific">Cafeteria roenbergensis</name>
    <name type="common">Marine flagellate</name>
    <dbReference type="NCBI Taxonomy" id="33653"/>
    <lineage>
        <taxon>Eukaryota</taxon>
        <taxon>Sar</taxon>
        <taxon>Stramenopiles</taxon>
        <taxon>Bigyra</taxon>
        <taxon>Opalozoa</taxon>
        <taxon>Bicosoecida</taxon>
        <taxon>Cafeteriaceae</taxon>
        <taxon>Cafeteria</taxon>
    </lineage>
</organism>
<dbReference type="HAMAP" id="MF_00102">
    <property type="entry name" value="DapB"/>
    <property type="match status" value="1"/>
</dbReference>
<comment type="pathway">
    <text evidence="9">Amino-acid biosynthesis; L-lysine biosynthesis via DAP pathway; (S)-tetrahydrodipicolinate from L-aspartate: step 4/4.</text>
</comment>
<proteinExistence type="inferred from homology"/>
<comment type="catalytic activity">
    <reaction evidence="11">
        <text>(S)-2,3,4,5-tetrahydrodipicolinate + NADP(+) + H2O = (2S,4S)-4-hydroxy-2,3,4,5-tetrahydrodipicolinate + NADPH + H(+)</text>
        <dbReference type="Rhea" id="RHEA:35331"/>
        <dbReference type="ChEBI" id="CHEBI:15377"/>
        <dbReference type="ChEBI" id="CHEBI:15378"/>
        <dbReference type="ChEBI" id="CHEBI:16845"/>
        <dbReference type="ChEBI" id="CHEBI:57783"/>
        <dbReference type="ChEBI" id="CHEBI:58349"/>
        <dbReference type="ChEBI" id="CHEBI:67139"/>
        <dbReference type="EC" id="1.17.1.8"/>
    </reaction>
</comment>
<name>A0A5A8DPH3_CAFRO</name>
<dbReference type="OrthoDB" id="691673at2759"/>
<dbReference type="EMBL" id="VLTO01000081">
    <property type="protein sequence ID" value="KAA0167343.1"/>
    <property type="molecule type" value="Genomic_DNA"/>
</dbReference>
<comment type="similarity">
    <text evidence="1">Belongs to the DapB family.</text>
</comment>
<evidence type="ECO:0000256" key="4">
    <source>
        <dbReference type="ARBA" id="ARBA00022857"/>
    </source>
</evidence>
<dbReference type="AlphaFoldDB" id="A0A5A8DPH3"/>
<evidence type="ECO:0000256" key="10">
    <source>
        <dbReference type="ARBA" id="ARBA00038983"/>
    </source>
</evidence>
<feature type="domain" description="Dihydrodipicolinate reductase C-terminal" evidence="15">
    <location>
        <begin position="146"/>
        <end position="282"/>
    </location>
</feature>
<dbReference type="Gene3D" id="3.30.360.10">
    <property type="entry name" value="Dihydrodipicolinate Reductase, domain 2"/>
    <property type="match status" value="1"/>
</dbReference>
<reference evidence="16 17" key="1">
    <citation type="submission" date="2019-07" db="EMBL/GenBank/DDBJ databases">
        <title>Genomes of Cafeteria roenbergensis.</title>
        <authorList>
            <person name="Fischer M.G."/>
            <person name="Hackl T."/>
            <person name="Roman M."/>
        </authorList>
    </citation>
    <scope>NUCLEOTIDE SEQUENCE [LARGE SCALE GENOMIC DNA]</scope>
    <source>
        <strain evidence="16 17">E4-10P</strain>
    </source>
</reference>
<dbReference type="GO" id="GO:0009089">
    <property type="term" value="P:lysine biosynthetic process via diaminopimelate"/>
    <property type="evidence" value="ECO:0007669"/>
    <property type="project" value="InterPro"/>
</dbReference>
<dbReference type="PANTHER" id="PTHR20836">
    <property type="entry name" value="DIHYDRODIPICOLINATE REDUCTASE"/>
    <property type="match status" value="1"/>
</dbReference>
<evidence type="ECO:0000313" key="16">
    <source>
        <dbReference type="EMBL" id="KAA0167343.1"/>
    </source>
</evidence>
<evidence type="ECO:0000256" key="9">
    <source>
        <dbReference type="ARBA" id="ARBA00037922"/>
    </source>
</evidence>
<feature type="compositionally biased region" description="Low complexity" evidence="13">
    <location>
        <begin position="1"/>
        <end position="16"/>
    </location>
</feature>
<keyword evidence="7" id="KW-0520">NAD</keyword>
<dbReference type="Proteomes" id="UP000322899">
    <property type="component" value="Unassembled WGS sequence"/>
</dbReference>
<dbReference type="InterPro" id="IPR022664">
    <property type="entry name" value="DapB_N_CS"/>
</dbReference>
<dbReference type="InterPro" id="IPR036291">
    <property type="entry name" value="NAD(P)-bd_dom_sf"/>
</dbReference>
<sequence>MADSGAAAAKSGAGEPAPTPVAIAISGASGRVGRRLLALSAADSGLRVTHALVSRGSSSDGEPVGKLAPEASSLDVRATSRGLGSGPTVLVDFSTPAACVEQATAAAELGIGLVIGTTGLTDADMGVLRKLSDKVPVLVAHNFSLGVNLLCRIAGEVATALGEGFDIEVVEAHHNRKVDAPSGTALGLARAIAGALDRDVAKDLRCGREGPSCKRTPREIGMHSLRMGSVVGDHTAHFSSDFERIELTHRAQSRDVFAAGALRAAKWLAGREAGWYTMDDVLFGGRASV</sequence>
<dbReference type="GO" id="GO:0008839">
    <property type="term" value="F:4-hydroxy-tetrahydrodipicolinate reductase"/>
    <property type="evidence" value="ECO:0007669"/>
    <property type="project" value="UniProtKB-EC"/>
</dbReference>
<evidence type="ECO:0000256" key="2">
    <source>
        <dbReference type="ARBA" id="ARBA00022490"/>
    </source>
</evidence>
<dbReference type="PIRSF" id="PIRSF000161">
    <property type="entry name" value="DHPR"/>
    <property type="match status" value="1"/>
</dbReference>
<dbReference type="InterPro" id="IPR022663">
    <property type="entry name" value="DapB_C"/>
</dbReference>
<evidence type="ECO:0000256" key="13">
    <source>
        <dbReference type="SAM" id="MobiDB-lite"/>
    </source>
</evidence>
<accession>A0A5A8DPH3</accession>
<keyword evidence="4" id="KW-0521">NADP</keyword>